<dbReference type="InterPro" id="IPR010998">
    <property type="entry name" value="Integrase_recombinase_N"/>
</dbReference>
<dbReference type="SUPFAM" id="SSF47823">
    <property type="entry name" value="lambda integrase-like, N-terminal domain"/>
    <property type="match status" value="1"/>
</dbReference>
<dbReference type="Pfam" id="PF00589">
    <property type="entry name" value="Phage_integrase"/>
    <property type="match status" value="1"/>
</dbReference>
<dbReference type="RefSeq" id="WP_201662872.1">
    <property type="nucleotide sequence ID" value="NZ_CAJHCS010000092.1"/>
</dbReference>
<feature type="domain" description="Tyr recombinase" evidence="5">
    <location>
        <begin position="217"/>
        <end position="400"/>
    </location>
</feature>
<dbReference type="PANTHER" id="PTHR30349">
    <property type="entry name" value="PHAGE INTEGRASE-RELATED"/>
    <property type="match status" value="1"/>
</dbReference>
<comment type="caution">
    <text evidence="7">The sequence shown here is derived from an EMBL/GenBank/DDBJ whole genome shotgun (WGS) entry which is preliminary data.</text>
</comment>
<feature type="domain" description="Core-binding (CB)" evidence="6">
    <location>
        <begin position="109"/>
        <end position="194"/>
    </location>
</feature>
<reference evidence="7 8" key="1">
    <citation type="submission" date="2024-01" db="EMBL/GenBank/DDBJ databases">
        <title>The diversity of rhizobia nodulating Mimosa spp. in eleven states of Brazil covering several biomes is determined by host plant, location, and edaphic factors.</title>
        <authorList>
            <person name="Rouws L."/>
            <person name="Barauna A."/>
            <person name="Beukes C."/>
            <person name="De Faria S.M."/>
            <person name="Gross E."/>
            <person name="Dos Reis Junior F.B."/>
            <person name="Simon M."/>
            <person name="Maluk M."/>
            <person name="Odee D.W."/>
            <person name="Kenicer G."/>
            <person name="Young J.P.W."/>
            <person name="Reis V.M."/>
            <person name="Zilli J."/>
            <person name="James E.K."/>
        </authorList>
    </citation>
    <scope>NUCLEOTIDE SEQUENCE [LARGE SCALE GENOMIC DNA]</scope>
    <source>
        <strain evidence="7 8">JPY77</strain>
    </source>
</reference>
<dbReference type="PANTHER" id="PTHR30349:SF90">
    <property type="entry name" value="TYROSINE RECOMBINASE XERD"/>
    <property type="match status" value="1"/>
</dbReference>
<proteinExistence type="predicted"/>
<dbReference type="InterPro" id="IPR002104">
    <property type="entry name" value="Integrase_catalytic"/>
</dbReference>
<gene>
    <name evidence="7" type="ORF">V4C55_43865</name>
</gene>
<keyword evidence="3" id="KW-0233">DNA recombination</keyword>
<evidence type="ECO:0000313" key="8">
    <source>
        <dbReference type="Proteomes" id="UP001494588"/>
    </source>
</evidence>
<dbReference type="SUPFAM" id="SSF56349">
    <property type="entry name" value="DNA breaking-rejoining enzymes"/>
    <property type="match status" value="1"/>
</dbReference>
<keyword evidence="8" id="KW-1185">Reference proteome</keyword>
<evidence type="ECO:0000256" key="1">
    <source>
        <dbReference type="ARBA" id="ARBA00022908"/>
    </source>
</evidence>
<sequence length="407" mass="46061">MFETIFNTDCAVTRHRTGPLARERARYLYRCASQGATAKSLRLKARSTVWVAARMSIQDFGWVSAERLREIVCGCTEPVVAPSTASTLVRSARAWLKFLGWWHEPQEPVPFKEDLERFVSWMRDERELTACTVDQWRYRAIRFLCWCADTGLNLATLQPRDIDSYFATYGVQHWSRVSSRHMANFLRIFLRHAASIGACRPGLSDSIQCGPRYALESLPYALDWEDVRRVIAGAYGDDERSVRDRAILLLLAVYGLRRGEVAALRIDQVDRANGRLQIWRLKRRQPQIYPLVSPVAEALGRYIDEARPAVGSAEIFIRVRAPRVPITAPAIYNIVNRRLLALGLQAAHLGPHALRHSCAARLLAKGLTIKEIGDHLGHRTSMPTMTYTKVDLASLRQVAELDLGGLQ</sequence>
<evidence type="ECO:0000313" key="7">
    <source>
        <dbReference type="EMBL" id="MEM5292562.1"/>
    </source>
</evidence>
<organism evidence="7 8">
    <name type="scientific">Paraburkholderia sabiae</name>
    <dbReference type="NCBI Taxonomy" id="273251"/>
    <lineage>
        <taxon>Bacteria</taxon>
        <taxon>Pseudomonadati</taxon>
        <taxon>Pseudomonadota</taxon>
        <taxon>Betaproteobacteria</taxon>
        <taxon>Burkholderiales</taxon>
        <taxon>Burkholderiaceae</taxon>
        <taxon>Paraburkholderia</taxon>
    </lineage>
</organism>
<dbReference type="InterPro" id="IPR044068">
    <property type="entry name" value="CB"/>
</dbReference>
<dbReference type="EMBL" id="JAZHGC010000114">
    <property type="protein sequence ID" value="MEM5292562.1"/>
    <property type="molecule type" value="Genomic_DNA"/>
</dbReference>
<evidence type="ECO:0000259" key="6">
    <source>
        <dbReference type="PROSITE" id="PS51900"/>
    </source>
</evidence>
<evidence type="ECO:0000256" key="3">
    <source>
        <dbReference type="ARBA" id="ARBA00023172"/>
    </source>
</evidence>
<evidence type="ECO:0000256" key="4">
    <source>
        <dbReference type="PROSITE-ProRule" id="PRU01248"/>
    </source>
</evidence>
<accession>A0ABU9QSX5</accession>
<dbReference type="Proteomes" id="UP001494588">
    <property type="component" value="Unassembled WGS sequence"/>
</dbReference>
<dbReference type="PROSITE" id="PS51900">
    <property type="entry name" value="CB"/>
    <property type="match status" value="1"/>
</dbReference>
<dbReference type="Gene3D" id="1.10.443.10">
    <property type="entry name" value="Intergrase catalytic core"/>
    <property type="match status" value="1"/>
</dbReference>
<evidence type="ECO:0000259" key="5">
    <source>
        <dbReference type="PROSITE" id="PS51898"/>
    </source>
</evidence>
<name>A0ABU9QSX5_9BURK</name>
<keyword evidence="2 4" id="KW-0238">DNA-binding</keyword>
<dbReference type="PROSITE" id="PS51898">
    <property type="entry name" value="TYR_RECOMBINASE"/>
    <property type="match status" value="1"/>
</dbReference>
<protein>
    <submittedName>
        <fullName evidence="7">Tyrosine-type recombinase/integrase</fullName>
    </submittedName>
</protein>
<dbReference type="Gene3D" id="1.10.150.130">
    <property type="match status" value="1"/>
</dbReference>
<dbReference type="InterPro" id="IPR013762">
    <property type="entry name" value="Integrase-like_cat_sf"/>
</dbReference>
<keyword evidence="1" id="KW-0229">DNA integration</keyword>
<dbReference type="InterPro" id="IPR050090">
    <property type="entry name" value="Tyrosine_recombinase_XerCD"/>
</dbReference>
<dbReference type="InterPro" id="IPR011010">
    <property type="entry name" value="DNA_brk_join_enz"/>
</dbReference>
<evidence type="ECO:0000256" key="2">
    <source>
        <dbReference type="ARBA" id="ARBA00023125"/>
    </source>
</evidence>